<accession>A0ABX3G2A6</accession>
<dbReference type="InterPro" id="IPR011697">
    <property type="entry name" value="Peptidase_C26"/>
</dbReference>
<dbReference type="Pfam" id="PF07722">
    <property type="entry name" value="Peptidase_C26"/>
    <property type="match status" value="1"/>
</dbReference>
<keyword evidence="2" id="KW-1185">Reference proteome</keyword>
<dbReference type="SUPFAM" id="SSF52317">
    <property type="entry name" value="Class I glutamine amidotransferase-like"/>
    <property type="match status" value="1"/>
</dbReference>
<dbReference type="Gene3D" id="3.40.50.880">
    <property type="match status" value="1"/>
</dbReference>
<dbReference type="RefSeq" id="WP_076045014.1">
    <property type="nucleotide sequence ID" value="NZ_MQUR01000046.1"/>
</dbReference>
<name>A0ABX3G2A6_9ACTN</name>
<protein>
    <submittedName>
        <fullName evidence="1">Gamma-glutamyl-gamma-aminobutyrate hydrolase</fullName>
    </submittedName>
</protein>
<dbReference type="PANTHER" id="PTHR43235:SF1">
    <property type="entry name" value="GLUTAMINE AMIDOTRANSFERASE PB2B2.05-RELATED"/>
    <property type="match status" value="1"/>
</dbReference>
<dbReference type="Proteomes" id="UP000187151">
    <property type="component" value="Unassembled WGS sequence"/>
</dbReference>
<evidence type="ECO:0000313" key="1">
    <source>
        <dbReference type="EMBL" id="OLZ63831.1"/>
    </source>
</evidence>
<dbReference type="InterPro" id="IPR044668">
    <property type="entry name" value="PuuD-like"/>
</dbReference>
<reference evidence="1 2" key="1">
    <citation type="submission" date="2016-01" db="EMBL/GenBank/DDBJ databases">
        <title>Streptomyces amritsarensis strain MTCC 11845 genome sequencing and assembly.</title>
        <authorList>
            <person name="Sharma D."/>
            <person name="Nair G.R."/>
            <person name="Kaur G."/>
            <person name="Manhas R.K."/>
            <person name="Mayilraj S."/>
        </authorList>
    </citation>
    <scope>NUCLEOTIDE SEQUENCE [LARGE SCALE GENOMIC DNA]</scope>
    <source>
        <strain evidence="1 2">MTCC 11845</strain>
    </source>
</reference>
<dbReference type="GO" id="GO:0016787">
    <property type="term" value="F:hydrolase activity"/>
    <property type="evidence" value="ECO:0007669"/>
    <property type="project" value="UniProtKB-KW"/>
</dbReference>
<dbReference type="PANTHER" id="PTHR43235">
    <property type="entry name" value="GLUTAMINE AMIDOTRANSFERASE PB2B2.05-RELATED"/>
    <property type="match status" value="1"/>
</dbReference>
<evidence type="ECO:0000313" key="2">
    <source>
        <dbReference type="Proteomes" id="UP000187151"/>
    </source>
</evidence>
<proteinExistence type="predicted"/>
<gene>
    <name evidence="1" type="ORF">AVW11_19735</name>
</gene>
<dbReference type="EMBL" id="MQUR01000046">
    <property type="protein sequence ID" value="OLZ63831.1"/>
    <property type="molecule type" value="Genomic_DNA"/>
</dbReference>
<dbReference type="InterPro" id="IPR029062">
    <property type="entry name" value="Class_I_gatase-like"/>
</dbReference>
<keyword evidence="1" id="KW-0378">Hydrolase</keyword>
<sequence length="267" mass="27824">MPQPPLIGLTTYLAHAQWGEWDLPAAVLPAAYADCVRASGGRAVLLPPDAPEAAADVVERLDAILLAGGEDLDPALYGAVPHPRTGPPVRERDAWERAVLAAGLARDIPVLGVCRGMQLMNVHEGGTLIQHLPDRVGHDGHNPYRGHFCSHAVTTVPGTRVGALLPGTHHVATHHHQAVDRLGAGLAVAARAADGTVEAIESTRHRFAVGVQWHPEMGADAPVVRALVAAAGSAGGTAAARTAARTAGRNTRTVRSVPSRIFPAQVP</sequence>
<dbReference type="CDD" id="cd01745">
    <property type="entry name" value="GATase1_2"/>
    <property type="match status" value="1"/>
</dbReference>
<dbReference type="PROSITE" id="PS51273">
    <property type="entry name" value="GATASE_TYPE_1"/>
    <property type="match status" value="1"/>
</dbReference>
<organism evidence="1 2">
    <name type="scientific">Streptomyces amritsarensis</name>
    <dbReference type="NCBI Taxonomy" id="681158"/>
    <lineage>
        <taxon>Bacteria</taxon>
        <taxon>Bacillati</taxon>
        <taxon>Actinomycetota</taxon>
        <taxon>Actinomycetes</taxon>
        <taxon>Kitasatosporales</taxon>
        <taxon>Streptomycetaceae</taxon>
        <taxon>Streptomyces</taxon>
    </lineage>
</organism>
<comment type="caution">
    <text evidence="1">The sequence shown here is derived from an EMBL/GenBank/DDBJ whole genome shotgun (WGS) entry which is preliminary data.</text>
</comment>